<comment type="caution">
    <text evidence="1">The sequence shown here is derived from an EMBL/GenBank/DDBJ whole genome shotgun (WGS) entry which is preliminary data.</text>
</comment>
<evidence type="ECO:0000313" key="1">
    <source>
        <dbReference type="EMBL" id="GBM15336.1"/>
    </source>
</evidence>
<keyword evidence="2" id="KW-1185">Reference proteome</keyword>
<reference evidence="1 2" key="1">
    <citation type="journal article" date="2019" name="Sci. Rep.">
        <title>Orb-weaving spider Araneus ventricosus genome elucidates the spidroin gene catalogue.</title>
        <authorList>
            <person name="Kono N."/>
            <person name="Nakamura H."/>
            <person name="Ohtoshi R."/>
            <person name="Moran D.A.P."/>
            <person name="Shinohara A."/>
            <person name="Yoshida Y."/>
            <person name="Fujiwara M."/>
            <person name="Mori M."/>
            <person name="Tomita M."/>
            <person name="Arakawa K."/>
        </authorList>
    </citation>
    <scope>NUCLEOTIDE SEQUENCE [LARGE SCALE GENOMIC DNA]</scope>
</reference>
<name>A0A4Y2DH43_ARAVE</name>
<gene>
    <name evidence="1" type="ORF">AVEN_210959_1</name>
</gene>
<proteinExistence type="predicted"/>
<accession>A0A4Y2DH43</accession>
<dbReference type="EMBL" id="BGPR01000358">
    <property type="protein sequence ID" value="GBM15336.1"/>
    <property type="molecule type" value="Genomic_DNA"/>
</dbReference>
<protein>
    <submittedName>
        <fullName evidence="1">Uncharacterized protein</fullName>
    </submittedName>
</protein>
<sequence>MDTKFQWARVILHLLREHNLTIHSKFPVNRTRVNRNPGYPKCLRNRKTKKHIVCVLHGNNREMANTRHYIDSPATDSPIQKGLEEIVKEIPGCEDVEACEVDEWIVADQEIVETVLQAKSRLDRRAQSRRWL</sequence>
<dbReference type="AlphaFoldDB" id="A0A4Y2DH43"/>
<dbReference type="Proteomes" id="UP000499080">
    <property type="component" value="Unassembled WGS sequence"/>
</dbReference>
<evidence type="ECO:0000313" key="2">
    <source>
        <dbReference type="Proteomes" id="UP000499080"/>
    </source>
</evidence>
<organism evidence="1 2">
    <name type="scientific">Araneus ventricosus</name>
    <name type="common">Orbweaver spider</name>
    <name type="synonym">Epeira ventricosa</name>
    <dbReference type="NCBI Taxonomy" id="182803"/>
    <lineage>
        <taxon>Eukaryota</taxon>
        <taxon>Metazoa</taxon>
        <taxon>Ecdysozoa</taxon>
        <taxon>Arthropoda</taxon>
        <taxon>Chelicerata</taxon>
        <taxon>Arachnida</taxon>
        <taxon>Araneae</taxon>
        <taxon>Araneomorphae</taxon>
        <taxon>Entelegynae</taxon>
        <taxon>Araneoidea</taxon>
        <taxon>Araneidae</taxon>
        <taxon>Araneus</taxon>
    </lineage>
</organism>